<feature type="compositionally biased region" description="Polar residues" evidence="1">
    <location>
        <begin position="145"/>
        <end position="167"/>
    </location>
</feature>
<keyword evidence="2" id="KW-0472">Membrane</keyword>
<dbReference type="InterPro" id="IPR040187">
    <property type="entry name" value="OCAD1/2"/>
</dbReference>
<name>A0AAJ7L6F7_9ACAR</name>
<feature type="domain" description="OCIA" evidence="3">
    <location>
        <begin position="18"/>
        <end position="97"/>
    </location>
</feature>
<organism evidence="4 5">
    <name type="scientific">Galendromus occidentalis</name>
    <name type="common">western predatory mite</name>
    <dbReference type="NCBI Taxonomy" id="34638"/>
    <lineage>
        <taxon>Eukaryota</taxon>
        <taxon>Metazoa</taxon>
        <taxon>Ecdysozoa</taxon>
        <taxon>Arthropoda</taxon>
        <taxon>Chelicerata</taxon>
        <taxon>Arachnida</taxon>
        <taxon>Acari</taxon>
        <taxon>Parasitiformes</taxon>
        <taxon>Mesostigmata</taxon>
        <taxon>Gamasina</taxon>
        <taxon>Phytoseioidea</taxon>
        <taxon>Phytoseiidae</taxon>
        <taxon>Typhlodrominae</taxon>
        <taxon>Galendromus</taxon>
    </lineage>
</organism>
<evidence type="ECO:0000313" key="5">
    <source>
        <dbReference type="RefSeq" id="XP_018495493.1"/>
    </source>
</evidence>
<dbReference type="Proteomes" id="UP000694867">
    <property type="component" value="Unplaced"/>
</dbReference>
<feature type="region of interest" description="Disordered" evidence="1">
    <location>
        <begin position="123"/>
        <end position="173"/>
    </location>
</feature>
<evidence type="ECO:0000313" key="4">
    <source>
        <dbReference type="Proteomes" id="UP000694867"/>
    </source>
</evidence>
<proteinExistence type="predicted"/>
<feature type="region of interest" description="Disordered" evidence="1">
    <location>
        <begin position="1"/>
        <end position="23"/>
    </location>
</feature>
<dbReference type="RefSeq" id="XP_018495493.1">
    <property type="nucleotide sequence ID" value="XM_018639977.1"/>
</dbReference>
<sequence>MQSQSPEDPSRDHAPSAPSPQKLGALRECGREAFIYRSAPLMVSSVLAVAWALKTKRISIEQGTPKLPIYLATAAAAFVIGKFSYRMNCAHKLIALSEELEIERHKTSQPASPDETLEWGAGRIHAEKGLEGEDPQQNRRRQEFAQPSLSNAADKSTDEMMTSTNRYGDNWIR</sequence>
<dbReference type="GO" id="GO:0005768">
    <property type="term" value="C:endosome"/>
    <property type="evidence" value="ECO:0007669"/>
    <property type="project" value="TreeGrafter"/>
</dbReference>
<dbReference type="Pfam" id="PF07051">
    <property type="entry name" value="OCIA"/>
    <property type="match status" value="1"/>
</dbReference>
<keyword evidence="4" id="KW-1185">Reference proteome</keyword>
<accession>A0AAJ7L6F7</accession>
<dbReference type="PANTHER" id="PTHR13336">
    <property type="entry name" value="OVARIAN CARCINOMA IMMUNOREACTIVE ANTIGEN"/>
    <property type="match status" value="1"/>
</dbReference>
<protein>
    <submittedName>
        <fullName evidence="5">Uncharacterized protein LOC108864402</fullName>
    </submittedName>
</protein>
<feature type="transmembrane region" description="Helical" evidence="2">
    <location>
        <begin position="67"/>
        <end position="85"/>
    </location>
</feature>
<evidence type="ECO:0000256" key="2">
    <source>
        <dbReference type="SAM" id="Phobius"/>
    </source>
</evidence>
<keyword evidence="2" id="KW-0812">Transmembrane</keyword>
<reference evidence="5" key="1">
    <citation type="submission" date="2025-08" db="UniProtKB">
        <authorList>
            <consortium name="RefSeq"/>
        </authorList>
    </citation>
    <scope>IDENTIFICATION</scope>
</reference>
<feature type="transmembrane region" description="Helical" evidence="2">
    <location>
        <begin position="34"/>
        <end position="55"/>
    </location>
</feature>
<dbReference type="KEGG" id="goe:108864402"/>
<dbReference type="GeneID" id="108864402"/>
<keyword evidence="2" id="KW-1133">Transmembrane helix</keyword>
<evidence type="ECO:0000259" key="3">
    <source>
        <dbReference type="Pfam" id="PF07051"/>
    </source>
</evidence>
<dbReference type="PANTHER" id="PTHR13336:SF3">
    <property type="entry name" value="OCIA DOMAIN-CONTAINING PROTEIN 1"/>
    <property type="match status" value="1"/>
</dbReference>
<dbReference type="InterPro" id="IPR009764">
    <property type="entry name" value="OCIA_dom"/>
</dbReference>
<gene>
    <name evidence="5" type="primary">LOC108864402</name>
</gene>
<feature type="compositionally biased region" description="Basic and acidic residues" evidence="1">
    <location>
        <begin position="124"/>
        <end position="143"/>
    </location>
</feature>
<dbReference type="AlphaFoldDB" id="A0AAJ7L6F7"/>
<evidence type="ECO:0000256" key="1">
    <source>
        <dbReference type="SAM" id="MobiDB-lite"/>
    </source>
</evidence>